<comment type="pathway">
    <text evidence="3 7">Carbohydrate degradation; pentose phosphate pathway; D-ribulose 5-phosphate from D-glucose 6-phosphate (oxidative stage): step 2/3.</text>
</comment>
<proteinExistence type="inferred from homology"/>
<keyword evidence="10" id="KW-1185">Reference proteome</keyword>
<evidence type="ECO:0000256" key="1">
    <source>
        <dbReference type="ARBA" id="ARBA00000832"/>
    </source>
</evidence>
<feature type="domain" description="Glucosamine/galactosamine-6-phosphate isomerase" evidence="8">
    <location>
        <begin position="13"/>
        <end position="224"/>
    </location>
</feature>
<reference evidence="9 10" key="1">
    <citation type="submission" date="2017-09" db="EMBL/GenBank/DDBJ databases">
        <title>Bacterial strain isolated from the female urinary microbiota.</title>
        <authorList>
            <person name="Thomas-White K."/>
            <person name="Kumar N."/>
            <person name="Forster S."/>
            <person name="Putonti C."/>
            <person name="Lawley T."/>
            <person name="Wolfe A.J."/>
        </authorList>
    </citation>
    <scope>NUCLEOTIDE SEQUENCE [LARGE SCALE GENOMIC DNA]</scope>
    <source>
        <strain evidence="9 10">UMB0792</strain>
    </source>
</reference>
<evidence type="ECO:0000256" key="5">
    <source>
        <dbReference type="ARBA" id="ARBA00013198"/>
    </source>
</evidence>
<organism evidence="9 10">
    <name type="scientific">Corynebacterium tuscaniense</name>
    <dbReference type="NCBI Taxonomy" id="302449"/>
    <lineage>
        <taxon>Bacteria</taxon>
        <taxon>Bacillati</taxon>
        <taxon>Actinomycetota</taxon>
        <taxon>Actinomycetes</taxon>
        <taxon>Mycobacteriales</taxon>
        <taxon>Corynebacteriaceae</taxon>
        <taxon>Corynebacterium</taxon>
    </lineage>
</organism>
<sequence length="243" mass="26269">MVSVEKVPNLDVLIDQASSRFVDTVAEIVNSDDGGVHGDGIARVVFTGGGAGIKLLSRLVRAKTLDWSRIHVFFGDERNVPVYDPESNEGQARYALLNHVHIPEANIHGYRAGSTTLEDAAENYARAIEQFAPQGFDLHLMGMGPDGHINSLFPHSKQLAERDQLVVAVKDSPKPPAERITLALPAVARAREVWLLVSGSEKAPAAHQLIAGTVSDEWPVTLIPELADTVLFITEDAATSPEI</sequence>
<dbReference type="GO" id="GO:0006098">
    <property type="term" value="P:pentose-phosphate shunt"/>
    <property type="evidence" value="ECO:0007669"/>
    <property type="project" value="UniProtKB-UniPathway"/>
</dbReference>
<comment type="function">
    <text evidence="2 7">Hydrolysis of 6-phosphogluconolactone to 6-phosphogluconate.</text>
</comment>
<evidence type="ECO:0000313" key="9">
    <source>
        <dbReference type="EMBL" id="PMC65111.1"/>
    </source>
</evidence>
<dbReference type="GO" id="GO:0005975">
    <property type="term" value="P:carbohydrate metabolic process"/>
    <property type="evidence" value="ECO:0007669"/>
    <property type="project" value="UniProtKB-UniRule"/>
</dbReference>
<protein>
    <recommendedName>
        <fullName evidence="6 7">6-phosphogluconolactonase</fullName>
        <shortName evidence="7">6PGL</shortName>
        <ecNumber evidence="5 7">3.1.1.31</ecNumber>
    </recommendedName>
</protein>
<keyword evidence="7" id="KW-0378">Hydrolase</keyword>
<name>A0A2N6T709_9CORY</name>
<comment type="caution">
    <text evidence="9">The sequence shown here is derived from an EMBL/GenBank/DDBJ whole genome shotgun (WGS) entry which is preliminary data.</text>
</comment>
<dbReference type="UniPathway" id="UPA00115">
    <property type="reaction ID" value="UER00409"/>
</dbReference>
<evidence type="ECO:0000256" key="4">
    <source>
        <dbReference type="ARBA" id="ARBA00010662"/>
    </source>
</evidence>
<evidence type="ECO:0000259" key="8">
    <source>
        <dbReference type="Pfam" id="PF01182"/>
    </source>
</evidence>
<evidence type="ECO:0000313" key="10">
    <source>
        <dbReference type="Proteomes" id="UP000235836"/>
    </source>
</evidence>
<dbReference type="GO" id="GO:0017057">
    <property type="term" value="F:6-phosphogluconolactonase activity"/>
    <property type="evidence" value="ECO:0007669"/>
    <property type="project" value="UniProtKB-UniRule"/>
</dbReference>
<dbReference type="PANTHER" id="PTHR11054:SF0">
    <property type="entry name" value="6-PHOSPHOGLUCONOLACTONASE"/>
    <property type="match status" value="1"/>
</dbReference>
<comment type="similarity">
    <text evidence="4 7">Belongs to the glucosamine/galactosamine-6-phosphate isomerase family. 6-phosphogluconolactonase subfamily.</text>
</comment>
<evidence type="ECO:0000256" key="2">
    <source>
        <dbReference type="ARBA" id="ARBA00002681"/>
    </source>
</evidence>
<dbReference type="RefSeq" id="WP_102723282.1">
    <property type="nucleotide sequence ID" value="NZ_PNHG01000002.1"/>
</dbReference>
<dbReference type="InterPro" id="IPR037171">
    <property type="entry name" value="NagB/RpiA_transferase-like"/>
</dbReference>
<dbReference type="InterPro" id="IPR005900">
    <property type="entry name" value="6-phosphogluconolactonase_DevB"/>
</dbReference>
<dbReference type="NCBIfam" id="TIGR01198">
    <property type="entry name" value="pgl"/>
    <property type="match status" value="1"/>
</dbReference>
<dbReference type="CDD" id="cd01400">
    <property type="entry name" value="6PGL"/>
    <property type="match status" value="1"/>
</dbReference>
<dbReference type="EMBL" id="PNHG01000002">
    <property type="protein sequence ID" value="PMC65111.1"/>
    <property type="molecule type" value="Genomic_DNA"/>
</dbReference>
<dbReference type="Gene3D" id="3.40.50.1360">
    <property type="match status" value="1"/>
</dbReference>
<dbReference type="AlphaFoldDB" id="A0A2N6T709"/>
<dbReference type="Pfam" id="PF01182">
    <property type="entry name" value="Glucosamine_iso"/>
    <property type="match status" value="1"/>
</dbReference>
<dbReference type="SUPFAM" id="SSF100950">
    <property type="entry name" value="NagB/RpiA/CoA transferase-like"/>
    <property type="match status" value="1"/>
</dbReference>
<comment type="catalytic activity">
    <reaction evidence="1 7">
        <text>6-phospho-D-glucono-1,5-lactone + H2O = 6-phospho-D-gluconate + H(+)</text>
        <dbReference type="Rhea" id="RHEA:12556"/>
        <dbReference type="ChEBI" id="CHEBI:15377"/>
        <dbReference type="ChEBI" id="CHEBI:15378"/>
        <dbReference type="ChEBI" id="CHEBI:57955"/>
        <dbReference type="ChEBI" id="CHEBI:58759"/>
        <dbReference type="EC" id="3.1.1.31"/>
    </reaction>
</comment>
<dbReference type="PANTHER" id="PTHR11054">
    <property type="entry name" value="6-PHOSPHOGLUCONOLACTONASE"/>
    <property type="match status" value="1"/>
</dbReference>
<dbReference type="EC" id="3.1.1.31" evidence="5 7"/>
<evidence type="ECO:0000256" key="6">
    <source>
        <dbReference type="ARBA" id="ARBA00020337"/>
    </source>
</evidence>
<accession>A0A2N6T709</accession>
<evidence type="ECO:0000256" key="3">
    <source>
        <dbReference type="ARBA" id="ARBA00004961"/>
    </source>
</evidence>
<dbReference type="Proteomes" id="UP000235836">
    <property type="component" value="Unassembled WGS sequence"/>
</dbReference>
<gene>
    <name evidence="7 9" type="primary">pgl</name>
    <name evidence="9" type="ORF">CJ203_01405</name>
</gene>
<dbReference type="InterPro" id="IPR006148">
    <property type="entry name" value="Glc/Gal-6P_isomerase"/>
</dbReference>
<dbReference type="InterPro" id="IPR039104">
    <property type="entry name" value="6PGL"/>
</dbReference>
<evidence type="ECO:0000256" key="7">
    <source>
        <dbReference type="RuleBase" id="RU365095"/>
    </source>
</evidence>